<proteinExistence type="predicted"/>
<organism evidence="1 2">
    <name type="scientific">Catenisphaera adipataccumulans</name>
    <dbReference type="NCBI Taxonomy" id="700500"/>
    <lineage>
        <taxon>Bacteria</taxon>
        <taxon>Bacillati</taxon>
        <taxon>Bacillota</taxon>
        <taxon>Erysipelotrichia</taxon>
        <taxon>Erysipelotrichales</taxon>
        <taxon>Erysipelotrichaceae</taxon>
        <taxon>Catenisphaera</taxon>
    </lineage>
</organism>
<gene>
    <name evidence="1" type="ORF">HNQ47_000424</name>
</gene>
<dbReference type="EMBL" id="JACHHK010000001">
    <property type="protein sequence ID" value="MBB5182421.1"/>
    <property type="molecule type" value="Genomic_DNA"/>
</dbReference>
<name>A0A7W8CVJ9_9FIRM</name>
<keyword evidence="2" id="KW-1185">Reference proteome</keyword>
<protein>
    <submittedName>
        <fullName evidence="1">Uncharacterized protein</fullName>
    </submittedName>
</protein>
<dbReference type="Proteomes" id="UP000539953">
    <property type="component" value="Unassembled WGS sequence"/>
</dbReference>
<evidence type="ECO:0000313" key="2">
    <source>
        <dbReference type="Proteomes" id="UP000539953"/>
    </source>
</evidence>
<dbReference type="RefSeq" id="WP_183327071.1">
    <property type="nucleotide sequence ID" value="NZ_JACHHK010000001.1"/>
</dbReference>
<sequence>MAKNEMYEWRKYKQYYTEKNGKVTFRDDTPSYVLESYQLYCDQMESLNTFMDRHVGGGLLSVFDRKPKSKENDADRQLAQDVIKYRCQNRTLPKSWFAFDVKYHDGHGHTYNGYENLPAGEETDYRITGCAQEKNRIYVMWKRPGYTMMTVFLVKNNKIQAFRDFISEI</sequence>
<dbReference type="AlphaFoldDB" id="A0A7W8CVJ9"/>
<comment type="caution">
    <text evidence="1">The sequence shown here is derived from an EMBL/GenBank/DDBJ whole genome shotgun (WGS) entry which is preliminary data.</text>
</comment>
<accession>A0A7W8CVJ9</accession>
<reference evidence="1 2" key="1">
    <citation type="submission" date="2020-08" db="EMBL/GenBank/DDBJ databases">
        <title>Genomic Encyclopedia of Type Strains, Phase IV (KMG-IV): sequencing the most valuable type-strain genomes for metagenomic binning, comparative biology and taxonomic classification.</title>
        <authorList>
            <person name="Goeker M."/>
        </authorList>
    </citation>
    <scope>NUCLEOTIDE SEQUENCE [LARGE SCALE GENOMIC DNA]</scope>
    <source>
        <strain evidence="1 2">DSM 25799</strain>
    </source>
</reference>
<evidence type="ECO:0000313" key="1">
    <source>
        <dbReference type="EMBL" id="MBB5182421.1"/>
    </source>
</evidence>